<dbReference type="EMBL" id="CM003532">
    <property type="protein sequence ID" value="RCV28696.1"/>
    <property type="molecule type" value="Genomic_DNA"/>
</dbReference>
<name>A0A368RER8_SETIT</name>
<gene>
    <name evidence="1" type="ORF">SETIT_5G423100v2</name>
</gene>
<reference evidence="1" key="2">
    <citation type="submission" date="2015-07" db="EMBL/GenBank/DDBJ databases">
        <authorList>
            <person name="Noorani M."/>
        </authorList>
    </citation>
    <scope>NUCLEOTIDE SEQUENCE</scope>
    <source>
        <strain evidence="1">Yugu1</strain>
    </source>
</reference>
<sequence length="68" mass="7762">MNICEVKATVAAHVRSDSCKKPRGGRVRRSFFFTPSDIIVLRREFKNFLQESAETEHTPKPCIRQAAV</sequence>
<organism evidence="1">
    <name type="scientific">Setaria italica</name>
    <name type="common">Foxtail millet</name>
    <name type="synonym">Panicum italicum</name>
    <dbReference type="NCBI Taxonomy" id="4555"/>
    <lineage>
        <taxon>Eukaryota</taxon>
        <taxon>Viridiplantae</taxon>
        <taxon>Streptophyta</taxon>
        <taxon>Embryophyta</taxon>
        <taxon>Tracheophyta</taxon>
        <taxon>Spermatophyta</taxon>
        <taxon>Magnoliopsida</taxon>
        <taxon>Liliopsida</taxon>
        <taxon>Poales</taxon>
        <taxon>Poaceae</taxon>
        <taxon>PACMAD clade</taxon>
        <taxon>Panicoideae</taxon>
        <taxon>Panicodae</taxon>
        <taxon>Paniceae</taxon>
        <taxon>Cenchrinae</taxon>
        <taxon>Setaria</taxon>
    </lineage>
</organism>
<dbReference type="AlphaFoldDB" id="A0A368RER8"/>
<evidence type="ECO:0000313" key="1">
    <source>
        <dbReference type="EMBL" id="RCV28696.1"/>
    </source>
</evidence>
<proteinExistence type="predicted"/>
<accession>A0A368RER8</accession>
<reference evidence="1" key="1">
    <citation type="journal article" date="2012" name="Nat. Biotechnol.">
        <title>Reference genome sequence of the model plant Setaria.</title>
        <authorList>
            <person name="Bennetzen J.L."/>
            <person name="Schmutz J."/>
            <person name="Wang H."/>
            <person name="Percifield R."/>
            <person name="Hawkins J."/>
            <person name="Pontaroli A.C."/>
            <person name="Estep M."/>
            <person name="Feng L."/>
            <person name="Vaughn J.N."/>
            <person name="Grimwood J."/>
            <person name="Jenkins J."/>
            <person name="Barry K."/>
            <person name="Lindquist E."/>
            <person name="Hellsten U."/>
            <person name="Deshpande S."/>
            <person name="Wang X."/>
            <person name="Wu X."/>
            <person name="Mitros T."/>
            <person name="Triplett J."/>
            <person name="Yang X."/>
            <person name="Ye C.Y."/>
            <person name="Mauro-Herrera M."/>
            <person name="Wang L."/>
            <person name="Li P."/>
            <person name="Sharma M."/>
            <person name="Sharma R."/>
            <person name="Ronald P.C."/>
            <person name="Panaud O."/>
            <person name="Kellogg E.A."/>
            <person name="Brutnell T.P."/>
            <person name="Doust A.N."/>
            <person name="Tuskan G.A."/>
            <person name="Rokhsar D."/>
            <person name="Devos K.M."/>
        </authorList>
    </citation>
    <scope>NUCLEOTIDE SEQUENCE [LARGE SCALE GENOMIC DNA]</scope>
    <source>
        <strain evidence="1">Yugu1</strain>
    </source>
</reference>
<protein>
    <submittedName>
        <fullName evidence="1">Uncharacterized protein</fullName>
    </submittedName>
</protein>